<dbReference type="Proteomes" id="UP001300012">
    <property type="component" value="Unassembled WGS sequence"/>
</dbReference>
<sequence>MSRKNILLVSTAAIILLIILCTAKLYANNVNNNDFVFTIDGVPVAEEEFYIFYQNNKAMTANYFKTKYNIDYNAAFWTSTYNGENPSDYAKQKAIDDLKKYKIEQLIMKEHQIIKDLSFGHFTEDLEAENKERRHKLENKEPIYGLTQFTKLQYYSYLHSNRYANLINSLMDSPAYSLNDSVYREYYEKQKQFYSKGFKLEGQLITTANVAYQTIFNSVKDGKQDSSNSVVIESMALDLQEISKEDLIKRSLYELALKLNENEFSEIFPYNNMNAIFKLTKKQSLGYKGFEDVKSDVKKLYINDKIQQQIADRLKTAKVIINQPAYDKLMLK</sequence>
<protein>
    <recommendedName>
        <fullName evidence="3">Peptidylprolyl isomerase</fullName>
    </recommendedName>
</protein>
<evidence type="ECO:0008006" key="3">
    <source>
        <dbReference type="Google" id="ProtNLM"/>
    </source>
</evidence>
<dbReference type="RefSeq" id="WP_258214499.1">
    <property type="nucleotide sequence ID" value="NZ_JANQBD010000012.1"/>
</dbReference>
<organism evidence="1 2">
    <name type="scientific">Paenibacillus radicis</name>
    <name type="common">ex Xue et al. 2023</name>
    <dbReference type="NCBI Taxonomy" id="2972489"/>
    <lineage>
        <taxon>Bacteria</taxon>
        <taxon>Bacillati</taxon>
        <taxon>Bacillota</taxon>
        <taxon>Bacilli</taxon>
        <taxon>Bacillales</taxon>
        <taxon>Paenibacillaceae</taxon>
        <taxon>Paenibacillus</taxon>
    </lineage>
</organism>
<evidence type="ECO:0000313" key="2">
    <source>
        <dbReference type="Proteomes" id="UP001300012"/>
    </source>
</evidence>
<proteinExistence type="predicted"/>
<keyword evidence="2" id="KW-1185">Reference proteome</keyword>
<evidence type="ECO:0000313" key="1">
    <source>
        <dbReference type="EMBL" id="MCR8632916.1"/>
    </source>
</evidence>
<accession>A0ABT1YIA8</accession>
<reference evidence="1 2" key="1">
    <citation type="submission" date="2022-08" db="EMBL/GenBank/DDBJ databases">
        <title>Paenibacillus endoradicis sp. nov., Paenibacillus radicibacter sp. nov and Paenibacillus pararadicis sp. nov., three cold-adapted plant growth-promoting bacteria isolated from root of Larix gmelinii in Great Khingan.</title>
        <authorList>
            <person name="Xue H."/>
        </authorList>
    </citation>
    <scope>NUCLEOTIDE SEQUENCE [LARGE SCALE GENOMIC DNA]</scope>
    <source>
        <strain evidence="1 2">N5-1-1-5</strain>
    </source>
</reference>
<gene>
    <name evidence="1" type="ORF">NV381_17080</name>
</gene>
<comment type="caution">
    <text evidence="1">The sequence shown here is derived from an EMBL/GenBank/DDBJ whole genome shotgun (WGS) entry which is preliminary data.</text>
</comment>
<name>A0ABT1YIA8_9BACL</name>
<dbReference type="EMBL" id="JANQBD010000012">
    <property type="protein sequence ID" value="MCR8632916.1"/>
    <property type="molecule type" value="Genomic_DNA"/>
</dbReference>